<sequence length="241" mass="27889">MPEIETDQEYEVVEQKSITVTASQFYHDFKDALKKLFIGILGAVALFVLWKLFSFWFFAGLVVSSIPLAWFVIHVTKVPRTLVMSMHVADGEDDADYFALYAIPDHMLERFKRTGSDFYYITTIEGTQVAVCDSLDFEEWTIKTPWFTEFSNLEFFRSKLSFLKLRKMLEEEIRTNSDLRAAFSARVEAGVSERLNVHWDNFDKIMSEPELNSGQGLDSVLEDRYDPKTEQQLSEVENVAV</sequence>
<organism evidence="2 3">
    <name type="scientific">Methanococcoides methylutens</name>
    <dbReference type="NCBI Taxonomy" id="2226"/>
    <lineage>
        <taxon>Archaea</taxon>
        <taxon>Methanobacteriati</taxon>
        <taxon>Methanobacteriota</taxon>
        <taxon>Stenosarchaea group</taxon>
        <taxon>Methanomicrobia</taxon>
        <taxon>Methanosarcinales</taxon>
        <taxon>Methanosarcinaceae</taxon>
        <taxon>Methanococcoides</taxon>
    </lineage>
</organism>
<dbReference type="AlphaFoldDB" id="A0A099T394"/>
<keyword evidence="1" id="KW-0472">Membrane</keyword>
<comment type="caution">
    <text evidence="2">The sequence shown here is derived from an EMBL/GenBank/DDBJ whole genome shotgun (WGS) entry which is preliminary data.</text>
</comment>
<protein>
    <submittedName>
        <fullName evidence="2">Uncharacterized protein</fullName>
    </submittedName>
</protein>
<gene>
    <name evidence="2" type="ORF">LI82_05055</name>
</gene>
<evidence type="ECO:0000313" key="2">
    <source>
        <dbReference type="EMBL" id="KGK99374.1"/>
    </source>
</evidence>
<evidence type="ECO:0000256" key="1">
    <source>
        <dbReference type="SAM" id="Phobius"/>
    </source>
</evidence>
<keyword evidence="1" id="KW-1133">Transmembrane helix</keyword>
<evidence type="ECO:0000313" key="3">
    <source>
        <dbReference type="Proteomes" id="UP000029859"/>
    </source>
</evidence>
<accession>A0A099T394</accession>
<proteinExistence type="predicted"/>
<dbReference type="RefSeq" id="WP_048193771.1">
    <property type="nucleotide sequence ID" value="NZ_CAAGSM010000006.1"/>
</dbReference>
<name>A0A099T394_METMT</name>
<dbReference type="EMBL" id="JRHO01000009">
    <property type="protein sequence ID" value="KGK99374.1"/>
    <property type="molecule type" value="Genomic_DNA"/>
</dbReference>
<feature type="transmembrane region" description="Helical" evidence="1">
    <location>
        <begin position="32"/>
        <end position="50"/>
    </location>
</feature>
<dbReference type="Proteomes" id="UP000029859">
    <property type="component" value="Unassembled WGS sequence"/>
</dbReference>
<reference evidence="2 3" key="1">
    <citation type="submission" date="2014-09" db="EMBL/GenBank/DDBJ databases">
        <title>Draft genome sequence of an obligately methylotrophic methanogen, Methanococcoides methylutens, isolated from marine sediment.</title>
        <authorList>
            <person name="Guan Y."/>
            <person name="Ngugi D.K."/>
            <person name="Blom J."/>
            <person name="Ali S."/>
            <person name="Ferry J.G."/>
            <person name="Stingl U."/>
        </authorList>
    </citation>
    <scope>NUCLEOTIDE SEQUENCE [LARGE SCALE GENOMIC DNA]</scope>
    <source>
        <strain evidence="2 3">DSM 2657</strain>
    </source>
</reference>
<keyword evidence="1" id="KW-0812">Transmembrane</keyword>
<keyword evidence="3" id="KW-1185">Reference proteome</keyword>